<dbReference type="Proteomes" id="UP000069030">
    <property type="component" value="Chromosome"/>
</dbReference>
<protein>
    <submittedName>
        <fullName evidence="2">Uncharacterized protein</fullName>
    </submittedName>
</protein>
<evidence type="ECO:0000313" key="3">
    <source>
        <dbReference type="Proteomes" id="UP000069030"/>
    </source>
</evidence>
<evidence type="ECO:0000256" key="1">
    <source>
        <dbReference type="SAM" id="Phobius"/>
    </source>
</evidence>
<gene>
    <name evidence="2" type="ORF">AS202_09460</name>
</gene>
<dbReference type="KEGG" id="mod:AS202_09460"/>
<reference evidence="2 3" key="1">
    <citation type="journal article" date="2016" name="J. Zhejiang Univ. Sci. B">
        <title>Antibiotic resistance mechanisms of Myroides sp.</title>
        <authorList>
            <person name="Hu S."/>
            <person name="Yuan S."/>
            <person name="Qu H."/>
            <person name="Jiang T."/>
            <person name="Zhou Y."/>
            <person name="Wang M."/>
            <person name="Ming D."/>
        </authorList>
    </citation>
    <scope>NUCLEOTIDE SEQUENCE [LARGE SCALE GENOMIC DNA]</scope>
    <source>
        <strain evidence="2 3">PR63039</strain>
    </source>
</reference>
<organism evidence="2 3">
    <name type="scientific">Myroides odoratimimus</name>
    <dbReference type="NCBI Taxonomy" id="76832"/>
    <lineage>
        <taxon>Bacteria</taxon>
        <taxon>Pseudomonadati</taxon>
        <taxon>Bacteroidota</taxon>
        <taxon>Flavobacteriia</taxon>
        <taxon>Flavobacteriales</taxon>
        <taxon>Flavobacteriaceae</taxon>
        <taxon>Myroides</taxon>
    </lineage>
</organism>
<name>A0AAI8G4V3_9FLAO</name>
<keyword evidence="1" id="KW-0812">Transmembrane</keyword>
<dbReference type="AlphaFoldDB" id="A0AAI8G4V3"/>
<feature type="transmembrane region" description="Helical" evidence="1">
    <location>
        <begin position="63"/>
        <end position="81"/>
    </location>
</feature>
<feature type="transmembrane region" description="Helical" evidence="1">
    <location>
        <begin position="87"/>
        <end position="103"/>
    </location>
</feature>
<dbReference type="RefSeq" id="WP_058699316.1">
    <property type="nucleotide sequence ID" value="NZ_CP013690.1"/>
</dbReference>
<dbReference type="EMBL" id="CP013690">
    <property type="protein sequence ID" value="ALU26360.1"/>
    <property type="molecule type" value="Genomic_DNA"/>
</dbReference>
<keyword evidence="1" id="KW-1133">Transmembrane helix</keyword>
<accession>A0AAI8G4V3</accession>
<proteinExistence type="predicted"/>
<feature type="transmembrane region" description="Helical" evidence="1">
    <location>
        <begin position="6"/>
        <end position="23"/>
    </location>
</feature>
<keyword evidence="1" id="KW-0472">Membrane</keyword>
<evidence type="ECO:0000313" key="2">
    <source>
        <dbReference type="EMBL" id="ALU26360.1"/>
    </source>
</evidence>
<sequence>MYELTIFIVVAILAYFIVGRFFSIKRFNTKEEYLQYKREQEELLREEEEEWDDDLIDKKSFDFLFIGVVATVLFLVCGLFTGNPFYFVLMIFVITAILFLHYFPSKGDF</sequence>